<dbReference type="HOGENOM" id="CLU_091398_2_1_1"/>
<dbReference type="InterPro" id="IPR036378">
    <property type="entry name" value="FAS1_dom_sf"/>
</dbReference>
<dbReference type="Gene3D" id="2.30.180.10">
    <property type="entry name" value="FAS1 domain"/>
    <property type="match status" value="1"/>
</dbReference>
<dbReference type="STRING" id="1531966.A0A0A1STB8"/>
<dbReference type="PROSITE" id="PS50213">
    <property type="entry name" value="FAS1"/>
    <property type="match status" value="1"/>
</dbReference>
<evidence type="ECO:0000259" key="3">
    <source>
        <dbReference type="PROSITE" id="PS50213"/>
    </source>
</evidence>
<dbReference type="EMBL" id="CDHN01000002">
    <property type="protein sequence ID" value="CEJ85182.1"/>
    <property type="molecule type" value="Genomic_DNA"/>
</dbReference>
<feature type="signal peptide" evidence="2">
    <location>
        <begin position="1"/>
        <end position="21"/>
    </location>
</feature>
<dbReference type="InterPro" id="IPR040200">
    <property type="entry name" value="Mug57-like"/>
</dbReference>
<protein>
    <recommendedName>
        <fullName evidence="3">FAS1 domain-containing protein</fullName>
    </recommendedName>
</protein>
<evidence type="ECO:0000313" key="5">
    <source>
        <dbReference type="Proteomes" id="UP000039046"/>
    </source>
</evidence>
<dbReference type="Proteomes" id="UP000039046">
    <property type="component" value="Unassembled WGS sequence"/>
</dbReference>
<dbReference type="PANTHER" id="PTHR28156">
    <property type="entry name" value="FAS1 DOMAIN-CONTAINING PROTEIN YDR262W"/>
    <property type="match status" value="1"/>
</dbReference>
<dbReference type="AlphaFoldDB" id="A0A0A1STB8"/>
<dbReference type="OrthoDB" id="5551751at2759"/>
<name>A0A0A1STB8_9HYPO</name>
<proteinExistence type="predicted"/>
<organism evidence="4 5">
    <name type="scientific">[Torrubiella] hemipterigena</name>
    <dbReference type="NCBI Taxonomy" id="1531966"/>
    <lineage>
        <taxon>Eukaryota</taxon>
        <taxon>Fungi</taxon>
        <taxon>Dikarya</taxon>
        <taxon>Ascomycota</taxon>
        <taxon>Pezizomycotina</taxon>
        <taxon>Sordariomycetes</taxon>
        <taxon>Hypocreomycetidae</taxon>
        <taxon>Hypocreales</taxon>
        <taxon>Clavicipitaceae</taxon>
        <taxon>Clavicipitaceae incertae sedis</taxon>
        <taxon>'Torrubiella' clade</taxon>
    </lineage>
</organism>
<reference evidence="4 5" key="1">
    <citation type="journal article" date="2015" name="Genome Announc.">
        <title>Draft Genome Sequence and Gene Annotation of the Entomopathogenic Fungus Verticillium hemipterigenum.</title>
        <authorList>
            <person name="Horn F."/>
            <person name="Habel A."/>
            <person name="Scharf D.H."/>
            <person name="Dworschak J."/>
            <person name="Brakhage A.A."/>
            <person name="Guthke R."/>
            <person name="Hertweck C."/>
            <person name="Linde J."/>
        </authorList>
    </citation>
    <scope>NUCLEOTIDE SEQUENCE [LARGE SCALE GENOMIC DNA]</scope>
</reference>
<feature type="domain" description="FAS1" evidence="3">
    <location>
        <begin position="59"/>
        <end position="206"/>
    </location>
</feature>
<keyword evidence="5" id="KW-1185">Reference proteome</keyword>
<evidence type="ECO:0000256" key="2">
    <source>
        <dbReference type="SAM" id="SignalP"/>
    </source>
</evidence>
<sequence>MKRFIIGVSGVALLALPFVVANRPPFNSKAIQMSDNTHKGQAPLNPAAPDNLDQPVRTAVPLSDILGSNRALTTFSSLARMHASTETLLGSFAVNTTVLAPLNSAMDSLPRKPWEDSQELEEHGAHIYEGDDGKERADKNLRRFVEAHLVTTSPWKANDKVKTVLGREVWWEEKDGKRVIMPDGVEVDRVANQVANGEIWILKGVLKSASK</sequence>
<dbReference type="InterPro" id="IPR000782">
    <property type="entry name" value="FAS1_domain"/>
</dbReference>
<evidence type="ECO:0000313" key="4">
    <source>
        <dbReference type="EMBL" id="CEJ85182.1"/>
    </source>
</evidence>
<evidence type="ECO:0000256" key="1">
    <source>
        <dbReference type="ARBA" id="ARBA00022729"/>
    </source>
</evidence>
<gene>
    <name evidence="4" type="ORF">VHEMI03694</name>
</gene>
<keyword evidence="1 2" id="KW-0732">Signal</keyword>
<dbReference type="PANTHER" id="PTHR28156:SF1">
    <property type="entry name" value="FAS1 DOMAIN-CONTAINING PROTEIN YDR262W"/>
    <property type="match status" value="1"/>
</dbReference>
<feature type="chain" id="PRO_5001978656" description="FAS1 domain-containing protein" evidence="2">
    <location>
        <begin position="22"/>
        <end position="211"/>
    </location>
</feature>
<dbReference type="SUPFAM" id="SSF82153">
    <property type="entry name" value="FAS1 domain"/>
    <property type="match status" value="1"/>
</dbReference>
<accession>A0A0A1STB8</accession>